<organism evidence="2 3">
    <name type="scientific">Amycolatopsis alkalitolerans</name>
    <dbReference type="NCBI Taxonomy" id="2547244"/>
    <lineage>
        <taxon>Bacteria</taxon>
        <taxon>Bacillati</taxon>
        <taxon>Actinomycetota</taxon>
        <taxon>Actinomycetes</taxon>
        <taxon>Pseudonocardiales</taxon>
        <taxon>Pseudonocardiaceae</taxon>
        <taxon>Amycolatopsis</taxon>
    </lineage>
</organism>
<gene>
    <name evidence="2" type="ORF">FG385_30965</name>
</gene>
<keyword evidence="3" id="KW-1185">Reference proteome</keyword>
<dbReference type="RefSeq" id="WP_139100346.1">
    <property type="nucleotide sequence ID" value="NZ_VDFW01000043.1"/>
</dbReference>
<feature type="transmembrane region" description="Helical" evidence="1">
    <location>
        <begin position="147"/>
        <end position="174"/>
    </location>
</feature>
<sequence length="196" mass="20513">MTTWLKREWRLLRAGNSPLAGRWERIEARFLAVAIVLSVLALPVAALVGSTVYNAQVLLGERQSDVRHQATAVTVDEAPPAAAVAGDVVTFQLEQVTVRWTLPGGEARTGTTAVEPGTAAGTAVPVWLDAAGGLTARPVSPADAAGIATAAGALVAFVAAVAAAMLITGARLVFGRLRQASLAREWERFGRDSSRY</sequence>
<accession>A0A5C4LVW3</accession>
<dbReference type="EMBL" id="VDFW01000043">
    <property type="protein sequence ID" value="TNC20479.1"/>
    <property type="molecule type" value="Genomic_DNA"/>
</dbReference>
<evidence type="ECO:0000313" key="3">
    <source>
        <dbReference type="Proteomes" id="UP000305546"/>
    </source>
</evidence>
<dbReference type="PANTHER" id="PTHR42305:SF1">
    <property type="entry name" value="MEMBRANE PROTEIN RV1733C-RELATED"/>
    <property type="match status" value="1"/>
</dbReference>
<dbReference type="OrthoDB" id="3638539at2"/>
<feature type="transmembrane region" description="Helical" evidence="1">
    <location>
        <begin position="30"/>
        <end position="53"/>
    </location>
</feature>
<dbReference type="PANTHER" id="PTHR42305">
    <property type="entry name" value="MEMBRANE PROTEIN RV1733C-RELATED"/>
    <property type="match status" value="1"/>
</dbReference>
<dbReference type="AlphaFoldDB" id="A0A5C4LVW3"/>
<dbReference type="InterPro" id="IPR039708">
    <property type="entry name" value="MT1774/Rv1733c-like"/>
</dbReference>
<comment type="caution">
    <text evidence="2">The sequence shown here is derived from an EMBL/GenBank/DDBJ whole genome shotgun (WGS) entry which is preliminary data.</text>
</comment>
<proteinExistence type="predicted"/>
<keyword evidence="1" id="KW-0812">Transmembrane</keyword>
<reference evidence="2 3" key="1">
    <citation type="submission" date="2019-06" db="EMBL/GenBank/DDBJ databases">
        <title>Amycolatopsis alkalitolerans sp. nov., isolated from Gastrodia elata Blume.</title>
        <authorList>
            <person name="Narsing Rao M.P."/>
            <person name="Li W.J."/>
        </authorList>
    </citation>
    <scope>NUCLEOTIDE SEQUENCE [LARGE SCALE GENOMIC DNA]</scope>
    <source>
        <strain evidence="2 3">SYSUP0005</strain>
    </source>
</reference>
<protein>
    <recommendedName>
        <fullName evidence="4">Transmembrane protein</fullName>
    </recommendedName>
</protein>
<name>A0A5C4LVW3_9PSEU</name>
<keyword evidence="1" id="KW-1133">Transmembrane helix</keyword>
<evidence type="ECO:0008006" key="4">
    <source>
        <dbReference type="Google" id="ProtNLM"/>
    </source>
</evidence>
<evidence type="ECO:0000313" key="2">
    <source>
        <dbReference type="EMBL" id="TNC20479.1"/>
    </source>
</evidence>
<keyword evidence="1" id="KW-0472">Membrane</keyword>
<evidence type="ECO:0000256" key="1">
    <source>
        <dbReference type="SAM" id="Phobius"/>
    </source>
</evidence>
<dbReference type="Proteomes" id="UP000305546">
    <property type="component" value="Unassembled WGS sequence"/>
</dbReference>